<feature type="transmembrane region" description="Helical" evidence="8">
    <location>
        <begin position="387"/>
        <end position="412"/>
    </location>
</feature>
<organism evidence="11 12">
    <name type="scientific">Haliangium ochraceum (strain DSM 14365 / JCM 11303 / SMP-2)</name>
    <dbReference type="NCBI Taxonomy" id="502025"/>
    <lineage>
        <taxon>Bacteria</taxon>
        <taxon>Pseudomonadati</taxon>
        <taxon>Myxococcota</taxon>
        <taxon>Polyangia</taxon>
        <taxon>Haliangiales</taxon>
        <taxon>Kofleriaceae</taxon>
        <taxon>Haliangium</taxon>
    </lineage>
</organism>
<evidence type="ECO:0000256" key="2">
    <source>
        <dbReference type="ARBA" id="ARBA00005887"/>
    </source>
</evidence>
<evidence type="ECO:0000256" key="3">
    <source>
        <dbReference type="ARBA" id="ARBA00022448"/>
    </source>
</evidence>
<reference evidence="11 12" key="1">
    <citation type="journal article" date="2010" name="Stand. Genomic Sci.">
        <title>Complete genome sequence of Haliangium ochraceum type strain (SMP-2).</title>
        <authorList>
            <consortium name="US DOE Joint Genome Institute (JGI-PGF)"/>
            <person name="Ivanova N."/>
            <person name="Daum C."/>
            <person name="Lang E."/>
            <person name="Abt B."/>
            <person name="Kopitz M."/>
            <person name="Saunders E."/>
            <person name="Lapidus A."/>
            <person name="Lucas S."/>
            <person name="Glavina Del Rio T."/>
            <person name="Nolan M."/>
            <person name="Tice H."/>
            <person name="Copeland A."/>
            <person name="Cheng J.F."/>
            <person name="Chen F."/>
            <person name="Bruce D."/>
            <person name="Goodwin L."/>
            <person name="Pitluck S."/>
            <person name="Mavromatis K."/>
            <person name="Pati A."/>
            <person name="Mikhailova N."/>
            <person name="Chen A."/>
            <person name="Palaniappan K."/>
            <person name="Land M."/>
            <person name="Hauser L."/>
            <person name="Chang Y.J."/>
            <person name="Jeffries C.D."/>
            <person name="Detter J.C."/>
            <person name="Brettin T."/>
            <person name="Rohde M."/>
            <person name="Goker M."/>
            <person name="Bristow J."/>
            <person name="Markowitz V."/>
            <person name="Eisen J.A."/>
            <person name="Hugenholtz P."/>
            <person name="Kyrpides N.C."/>
            <person name="Klenk H.P."/>
        </authorList>
    </citation>
    <scope>NUCLEOTIDE SEQUENCE [LARGE SCALE GENOMIC DNA]</scope>
    <source>
        <strain evidence="12">DSM 14365 / CIP 107738 / JCM 11303 / AJ 13395 / SMP-2</strain>
    </source>
</reference>
<evidence type="ECO:0000256" key="1">
    <source>
        <dbReference type="ARBA" id="ARBA00004141"/>
    </source>
</evidence>
<keyword evidence="6 8" id="KW-0472">Membrane</keyword>
<accession>D0LRP3</accession>
<dbReference type="GO" id="GO:0008519">
    <property type="term" value="F:ammonium channel activity"/>
    <property type="evidence" value="ECO:0007669"/>
    <property type="project" value="InterPro"/>
</dbReference>
<comment type="similarity">
    <text evidence="2 8">Belongs to the ammonia transporter channel (TC 1.A.11.2) family.</text>
</comment>
<dbReference type="Pfam" id="PF00909">
    <property type="entry name" value="Ammonium_transp"/>
    <property type="match status" value="1"/>
</dbReference>
<keyword evidence="4 8" id="KW-0812">Transmembrane</keyword>
<proteinExistence type="inferred from homology"/>
<feature type="domain" description="Ammonium transporter AmtB-like" evidence="10">
    <location>
        <begin position="48"/>
        <end position="432"/>
    </location>
</feature>
<dbReference type="GO" id="GO:0097272">
    <property type="term" value="P:ammonium homeostasis"/>
    <property type="evidence" value="ECO:0007669"/>
    <property type="project" value="TreeGrafter"/>
</dbReference>
<sequence>MRTKRERYAGGVSLGILVALVLMVPGSAWAQAEATMSVEEVSHLLDLLWVVFSAGLVFFMQAGFLAFEVGAVRRKNTGATAFKNIGDWVTINLVFFLVGYGLMFGDSVAGFIGVDHFVGMDLGDGTTMDSREQWVGLLFQMAFASTAATVVSGAMAERTTFKAYLIFTVMMAALIYPVYGHWVWNDNGWLKSLGYMDFAGSSVVHLVGAVASLVGIKIVGPRLGRYARDGSVTPLEVNSSSWSALGVLILWFGWWGFNGGSTLEFSGAVVPIIINTNIAGAAAGIVGFFHARSFQGGEHLEEKFMGSALGGLVAITACCDVVSPAASFAIGAGAALVHNYSYDLVLRRWRLDDVVAASPVHGFCGIWGILALPFFAEPGTLAAGNMLVQFGVQIVGVATCVIWVGSLSFVFIKLIDKLVGLRVSPMQEIRGLGIGAESRPEEVNSEFDDALFQAEPPPQGQPSQRFDTHTDDFR</sequence>
<dbReference type="Gene3D" id="1.10.3430.10">
    <property type="entry name" value="Ammonium transporter AmtB like domains"/>
    <property type="match status" value="1"/>
</dbReference>
<keyword evidence="12" id="KW-1185">Reference proteome</keyword>
<feature type="region of interest" description="Disordered" evidence="9">
    <location>
        <begin position="439"/>
        <end position="474"/>
    </location>
</feature>
<comment type="subcellular location">
    <subcellularLocation>
        <location evidence="8">Cell membrane</location>
        <topology evidence="8">Multi-pass membrane protein</topology>
    </subcellularLocation>
    <subcellularLocation>
        <location evidence="1">Membrane</location>
        <topology evidence="1">Multi-pass membrane protein</topology>
    </subcellularLocation>
</comment>
<feature type="transmembrane region" description="Helical" evidence="8">
    <location>
        <begin position="88"/>
        <end position="114"/>
    </location>
</feature>
<dbReference type="KEGG" id="hoh:Hoch_6567"/>
<dbReference type="Proteomes" id="UP000001880">
    <property type="component" value="Chromosome"/>
</dbReference>
<feature type="transmembrane region" description="Helical" evidence="8">
    <location>
        <begin position="134"/>
        <end position="156"/>
    </location>
</feature>
<evidence type="ECO:0000259" key="10">
    <source>
        <dbReference type="Pfam" id="PF00909"/>
    </source>
</evidence>
<feature type="transmembrane region" description="Helical" evidence="8">
    <location>
        <begin position="202"/>
        <end position="220"/>
    </location>
</feature>
<evidence type="ECO:0000256" key="7">
    <source>
        <dbReference type="ARBA" id="ARBA00023177"/>
    </source>
</evidence>
<feature type="transmembrane region" description="Helical" evidence="8">
    <location>
        <begin position="269"/>
        <end position="289"/>
    </location>
</feature>
<dbReference type="InterPro" id="IPR001905">
    <property type="entry name" value="Ammonium_transpt"/>
</dbReference>
<dbReference type="AlphaFoldDB" id="D0LRP3"/>
<evidence type="ECO:0000256" key="4">
    <source>
        <dbReference type="ARBA" id="ARBA00022692"/>
    </source>
</evidence>
<feature type="transmembrane region" description="Helical" evidence="8">
    <location>
        <begin position="163"/>
        <end position="182"/>
    </location>
</feature>
<evidence type="ECO:0000256" key="9">
    <source>
        <dbReference type="SAM" id="MobiDB-lite"/>
    </source>
</evidence>
<dbReference type="SUPFAM" id="SSF111352">
    <property type="entry name" value="Ammonium transporter"/>
    <property type="match status" value="1"/>
</dbReference>
<keyword evidence="5 8" id="KW-1133">Transmembrane helix</keyword>
<evidence type="ECO:0000256" key="6">
    <source>
        <dbReference type="ARBA" id="ARBA00023136"/>
    </source>
</evidence>
<dbReference type="eggNOG" id="COG0004">
    <property type="taxonomic scope" value="Bacteria"/>
</dbReference>
<dbReference type="NCBIfam" id="TIGR00836">
    <property type="entry name" value="amt"/>
    <property type="match status" value="1"/>
</dbReference>
<evidence type="ECO:0000313" key="12">
    <source>
        <dbReference type="Proteomes" id="UP000001880"/>
    </source>
</evidence>
<dbReference type="InterPro" id="IPR029020">
    <property type="entry name" value="Ammonium/urea_transptr"/>
</dbReference>
<comment type="caution">
    <text evidence="8">Lacks conserved residue(s) required for the propagation of feature annotation.</text>
</comment>
<keyword evidence="3 8" id="KW-0813">Transport</keyword>
<evidence type="ECO:0000313" key="11">
    <source>
        <dbReference type="EMBL" id="ACY19035.1"/>
    </source>
</evidence>
<name>D0LRP3_HALO1</name>
<dbReference type="STRING" id="502025.Hoch_6567"/>
<feature type="transmembrane region" description="Helical" evidence="8">
    <location>
        <begin position="46"/>
        <end position="67"/>
    </location>
</feature>
<dbReference type="PANTHER" id="PTHR11730:SF6">
    <property type="entry name" value="AMMONIUM TRANSPORTER"/>
    <property type="match status" value="1"/>
</dbReference>
<keyword evidence="7 8" id="KW-0924">Ammonia transport</keyword>
<feature type="transmembrane region" description="Helical" evidence="8">
    <location>
        <begin position="354"/>
        <end position="375"/>
    </location>
</feature>
<feature type="transmembrane region" description="Helical" evidence="8">
    <location>
        <begin position="241"/>
        <end position="257"/>
    </location>
</feature>
<evidence type="ECO:0000256" key="5">
    <source>
        <dbReference type="ARBA" id="ARBA00022989"/>
    </source>
</evidence>
<dbReference type="OrthoDB" id="9814202at2"/>
<protein>
    <recommendedName>
        <fullName evidence="8">Ammonium transporter</fullName>
    </recommendedName>
</protein>
<dbReference type="PANTHER" id="PTHR11730">
    <property type="entry name" value="AMMONIUM TRANSPORTER"/>
    <property type="match status" value="1"/>
</dbReference>
<gene>
    <name evidence="11" type="ordered locus">Hoch_6567</name>
</gene>
<dbReference type="HOGENOM" id="CLU_000445_33_1_7"/>
<dbReference type="InterPro" id="IPR024041">
    <property type="entry name" value="NH4_transpt_AmtB-like_dom"/>
</dbReference>
<dbReference type="EMBL" id="CP001804">
    <property type="protein sequence ID" value="ACY19035.1"/>
    <property type="molecule type" value="Genomic_DNA"/>
</dbReference>
<evidence type="ECO:0000256" key="8">
    <source>
        <dbReference type="RuleBase" id="RU362002"/>
    </source>
</evidence>
<dbReference type="GO" id="GO:0005886">
    <property type="term" value="C:plasma membrane"/>
    <property type="evidence" value="ECO:0007669"/>
    <property type="project" value="UniProtKB-SubCell"/>
</dbReference>